<dbReference type="EMBL" id="JAERRG010000009">
    <property type="protein sequence ID" value="MBL1115314.1"/>
    <property type="molecule type" value="Genomic_DNA"/>
</dbReference>
<feature type="transmembrane region" description="Helical" evidence="7">
    <location>
        <begin position="228"/>
        <end position="248"/>
    </location>
</feature>
<keyword evidence="4 7" id="KW-1133">Transmembrane helix</keyword>
<evidence type="ECO:0000313" key="10">
    <source>
        <dbReference type="Proteomes" id="UP000621510"/>
    </source>
</evidence>
<keyword evidence="2" id="KW-0813">Transport</keyword>
<evidence type="ECO:0000256" key="6">
    <source>
        <dbReference type="ARBA" id="ARBA00023136"/>
    </source>
</evidence>
<name>A0ABS1PTF0_9ACTN</name>
<sequence>MDASLVTTRDVVLVLAAAAPVTVLGRWAARRLSQPQIIGEIMACLLLGGVLASWADWQTGSPGWQAVKFLGHLGLALFLAGAAHGIRHGTDRIRGRAVAWLSAGSALLPLACGALFAAWVVAYGGTSLRGEAPVAALGLMLAIALAVTAVPVLAGVLADRGMEHTPTGRLAMASAVSIDAVIWLLLAVAIGLGAESGGIGQAAAVLICGLLAAVAVRRLASTTTGLRFASRHPALALALVGVAAVAAAQTTERLGLTDTIGAVLVGLAVPAGRSQPAWTKAAEGVGRIGRPMLPALFTLTGTTVAGSPQSGFSWQATAIATTLAIASKLTGSYLGARIGEQSPLISLQLAALMNCRGLTEIVVLQTGYSAGILTPGLYLALLAMALVTTALTGPLLWAIDHYTRVPEMRLTSPPHPAEG</sequence>
<proteinExistence type="predicted"/>
<feature type="transmembrane region" description="Helical" evidence="7">
    <location>
        <begin position="41"/>
        <end position="57"/>
    </location>
</feature>
<feature type="transmembrane region" description="Helical" evidence="7">
    <location>
        <begin position="198"/>
        <end position="216"/>
    </location>
</feature>
<dbReference type="Gene3D" id="1.20.1530.20">
    <property type="match status" value="1"/>
</dbReference>
<evidence type="ECO:0000256" key="5">
    <source>
        <dbReference type="ARBA" id="ARBA00023065"/>
    </source>
</evidence>
<dbReference type="InterPro" id="IPR006153">
    <property type="entry name" value="Cation/H_exchanger_TM"/>
</dbReference>
<dbReference type="PANTHER" id="PTHR32468:SF0">
    <property type="entry name" value="K(+)_H(+) ANTIPORTER 1"/>
    <property type="match status" value="1"/>
</dbReference>
<feature type="transmembrane region" description="Helical" evidence="7">
    <location>
        <begin position="12"/>
        <end position="29"/>
    </location>
</feature>
<feature type="transmembrane region" description="Helical" evidence="7">
    <location>
        <begin position="134"/>
        <end position="158"/>
    </location>
</feature>
<gene>
    <name evidence="9" type="ORF">JK364_23370</name>
</gene>
<dbReference type="Proteomes" id="UP000621510">
    <property type="component" value="Unassembled WGS sequence"/>
</dbReference>
<feature type="transmembrane region" description="Helical" evidence="7">
    <location>
        <begin position="69"/>
        <end position="86"/>
    </location>
</feature>
<evidence type="ECO:0000256" key="7">
    <source>
        <dbReference type="SAM" id="Phobius"/>
    </source>
</evidence>
<feature type="domain" description="Cation/H+ exchanger transmembrane" evidence="8">
    <location>
        <begin position="22"/>
        <end position="395"/>
    </location>
</feature>
<evidence type="ECO:0000313" key="9">
    <source>
        <dbReference type="EMBL" id="MBL1115314.1"/>
    </source>
</evidence>
<dbReference type="PANTHER" id="PTHR32468">
    <property type="entry name" value="CATION/H + ANTIPORTER"/>
    <property type="match status" value="1"/>
</dbReference>
<reference evidence="9 10" key="1">
    <citation type="submission" date="2021-01" db="EMBL/GenBank/DDBJ databases">
        <title>WGS of actinomycetes isolated from Thailand.</title>
        <authorList>
            <person name="Thawai C."/>
        </authorList>
    </citation>
    <scope>NUCLEOTIDE SEQUENCE [LARGE SCALE GENOMIC DNA]</scope>
    <source>
        <strain evidence="9 10">CA3R110</strain>
    </source>
</reference>
<dbReference type="InterPro" id="IPR038770">
    <property type="entry name" value="Na+/solute_symporter_sf"/>
</dbReference>
<comment type="subcellular location">
    <subcellularLocation>
        <location evidence="1">Membrane</location>
        <topology evidence="1">Multi-pass membrane protein</topology>
    </subcellularLocation>
</comment>
<evidence type="ECO:0000259" key="8">
    <source>
        <dbReference type="Pfam" id="PF00999"/>
    </source>
</evidence>
<evidence type="ECO:0000256" key="1">
    <source>
        <dbReference type="ARBA" id="ARBA00004141"/>
    </source>
</evidence>
<comment type="caution">
    <text evidence="9">The sequence shown here is derived from an EMBL/GenBank/DDBJ whole genome shotgun (WGS) entry which is preliminary data.</text>
</comment>
<feature type="transmembrane region" description="Helical" evidence="7">
    <location>
        <begin position="377"/>
        <end position="399"/>
    </location>
</feature>
<keyword evidence="6 7" id="KW-0472">Membrane</keyword>
<dbReference type="Pfam" id="PF00999">
    <property type="entry name" value="Na_H_Exchanger"/>
    <property type="match status" value="1"/>
</dbReference>
<evidence type="ECO:0000256" key="2">
    <source>
        <dbReference type="ARBA" id="ARBA00022448"/>
    </source>
</evidence>
<accession>A0ABS1PTF0</accession>
<protein>
    <submittedName>
        <fullName evidence="9">Cation:proton antiporter</fullName>
    </submittedName>
</protein>
<feature type="transmembrane region" description="Helical" evidence="7">
    <location>
        <begin position="170"/>
        <end position="192"/>
    </location>
</feature>
<feature type="transmembrane region" description="Helical" evidence="7">
    <location>
        <begin position="98"/>
        <end position="122"/>
    </location>
</feature>
<keyword evidence="3 7" id="KW-0812">Transmembrane</keyword>
<evidence type="ECO:0000256" key="4">
    <source>
        <dbReference type="ARBA" id="ARBA00022989"/>
    </source>
</evidence>
<keyword evidence="10" id="KW-1185">Reference proteome</keyword>
<keyword evidence="5" id="KW-0406">Ion transport</keyword>
<evidence type="ECO:0000256" key="3">
    <source>
        <dbReference type="ARBA" id="ARBA00022692"/>
    </source>
</evidence>
<dbReference type="InterPro" id="IPR050794">
    <property type="entry name" value="CPA2_transporter"/>
</dbReference>
<organism evidence="9 10">
    <name type="scientific">Streptomyces endocoffeicus</name>
    <dbReference type="NCBI Taxonomy" id="2898945"/>
    <lineage>
        <taxon>Bacteria</taxon>
        <taxon>Bacillati</taxon>
        <taxon>Actinomycetota</taxon>
        <taxon>Actinomycetes</taxon>
        <taxon>Kitasatosporales</taxon>
        <taxon>Streptomycetaceae</taxon>
        <taxon>Streptomyces</taxon>
    </lineage>
</organism>